<feature type="compositionally biased region" description="Polar residues" evidence="1">
    <location>
        <begin position="14"/>
        <end position="29"/>
    </location>
</feature>
<dbReference type="Proteomes" id="UP000308199">
    <property type="component" value="Unassembled WGS sequence"/>
</dbReference>
<dbReference type="AlphaFoldDB" id="A0A4S4LCZ7"/>
<comment type="caution">
    <text evidence="2">The sequence shown here is derived from an EMBL/GenBank/DDBJ whole genome shotgun (WGS) entry which is preliminary data.</text>
</comment>
<evidence type="ECO:0000313" key="2">
    <source>
        <dbReference type="EMBL" id="THH09465.1"/>
    </source>
</evidence>
<dbReference type="OrthoDB" id="2535907at2759"/>
<name>A0A4S4LCZ7_9AGAM</name>
<reference evidence="2 3" key="1">
    <citation type="submission" date="2019-02" db="EMBL/GenBank/DDBJ databases">
        <title>Genome sequencing of the rare red list fungi Phellinidium pouzarii.</title>
        <authorList>
            <person name="Buettner E."/>
            <person name="Kellner H."/>
        </authorList>
    </citation>
    <scope>NUCLEOTIDE SEQUENCE [LARGE SCALE GENOMIC DNA]</scope>
    <source>
        <strain evidence="2 3">DSM 108285</strain>
    </source>
</reference>
<keyword evidence="3" id="KW-1185">Reference proteome</keyword>
<evidence type="ECO:0000313" key="3">
    <source>
        <dbReference type="Proteomes" id="UP000308199"/>
    </source>
</evidence>
<feature type="compositionally biased region" description="Polar residues" evidence="1">
    <location>
        <begin position="369"/>
        <end position="391"/>
    </location>
</feature>
<evidence type="ECO:0000256" key="1">
    <source>
        <dbReference type="SAM" id="MobiDB-lite"/>
    </source>
</evidence>
<feature type="compositionally biased region" description="Basic and acidic residues" evidence="1">
    <location>
        <begin position="223"/>
        <end position="238"/>
    </location>
</feature>
<organism evidence="2 3">
    <name type="scientific">Phellinidium pouzarii</name>
    <dbReference type="NCBI Taxonomy" id="167371"/>
    <lineage>
        <taxon>Eukaryota</taxon>
        <taxon>Fungi</taxon>
        <taxon>Dikarya</taxon>
        <taxon>Basidiomycota</taxon>
        <taxon>Agaricomycotina</taxon>
        <taxon>Agaricomycetes</taxon>
        <taxon>Hymenochaetales</taxon>
        <taxon>Hymenochaetaceae</taxon>
        <taxon>Phellinidium</taxon>
    </lineage>
</organism>
<feature type="region of interest" description="Disordered" evidence="1">
    <location>
        <begin position="219"/>
        <end position="239"/>
    </location>
</feature>
<proteinExistence type="predicted"/>
<gene>
    <name evidence="2" type="ORF">EW145_g1983</name>
</gene>
<protein>
    <submittedName>
        <fullName evidence="2">Uncharacterized protein</fullName>
    </submittedName>
</protein>
<feature type="region of interest" description="Disordered" evidence="1">
    <location>
        <begin position="369"/>
        <end position="407"/>
    </location>
</feature>
<feature type="region of interest" description="Disordered" evidence="1">
    <location>
        <begin position="1"/>
        <end position="29"/>
    </location>
</feature>
<accession>A0A4S4LCZ7</accession>
<sequence>MNTEANKTGPRPTPSSHSRNHSYSHTSPRSLGTVDVKLFSTQTAKTAKGKLKEEENCFGWWDYAPLLEAHKPPLQWTSSSLIITAHATEPRVVCVHFPSNKHFTLPSAPSLAASPTSYEPPTILSASARDDWIFAYFPGIDIDGAGCLWNRSHPIDEWAIKDWRTFSRGDAVVAARWLNPEREWASTDSGSPVKLPTLGPFIPLLNPIDQVKMLSVSLSRRSSSREGQERPPGERVDGARGLGRCVRAAIGFGYDESSILVATHSSFVPSAASESTPSSTADLTMSLSMNPPILEPVVTSEWETWRDESIIEVCEVSISIQGFLLSLVTTPLPYIRNSLQPNRSLTDLTFVPSLPSLFHMPAFPSTPTQTHRYVTPQSSPASVHAHVSQSPGRAIHRSPAKGTPPKPAIEKMKGKPMSALYLLCTTLDLGQYTETPKSDVTLYIFWRNLADLAVQTWVSTFHIHYANLSIIVHTSPSQPSSSPQYAGALLGVLDTKGQVLKGKERHRLSVGRLQMIRLPELQIDENWDSTNIVCSVGSHGPELPFSMAVSPNRTLVCAVPSSTSLAFTASTSIYSHPSKVLHAAQDFGTSRAKKQLSASLEMTIQRRIMPGDVVHLLTKQSTPISVVEEVLANVLSNFNASNNGLTGMWTNELLGTAVEIYHARSLSSQKESEKGDFLSRYQVGHEICSLKACNDVWEDTYDSKGYDINAVWCLTSLCSYFIEILEKLLKECVEFAGDVSLLESLKSAGGTGEAPQPLASPKTGLKYDNNPFTGRPPLKPSPIDLNCSLTHLIHPYTLDNLYCFLQHVRRFRAYLGAIAKQDEHHQMAKEMLIDIVDSSGIDLEALDRVLSDIRDEVKANAERDPDLARRCLVSLKPPSQYATLLQKFIVKIMQAQLVDKSRLFIKPDDLVDSILGLSVGEAGTVPDSDVISKGLRPRLKPPLSCVRCSGKSEINNEAFPGHASAPWLAWERSWQTHLIDV</sequence>
<dbReference type="EMBL" id="SGPK01000062">
    <property type="protein sequence ID" value="THH09465.1"/>
    <property type="molecule type" value="Genomic_DNA"/>
</dbReference>